<name>A0A8J5JZU2_HOMAM</name>
<reference evidence="2" key="1">
    <citation type="journal article" date="2021" name="Sci. Adv.">
        <title>The American lobster genome reveals insights on longevity, neural, and immune adaptations.</title>
        <authorList>
            <person name="Polinski J.M."/>
            <person name="Zimin A.V."/>
            <person name="Clark K.F."/>
            <person name="Kohn A.B."/>
            <person name="Sadowski N."/>
            <person name="Timp W."/>
            <person name="Ptitsyn A."/>
            <person name="Khanna P."/>
            <person name="Romanova D.Y."/>
            <person name="Williams P."/>
            <person name="Greenwood S.J."/>
            <person name="Moroz L.L."/>
            <person name="Walt D.R."/>
            <person name="Bodnar A.G."/>
        </authorList>
    </citation>
    <scope>NUCLEOTIDE SEQUENCE</scope>
    <source>
        <strain evidence="2">GMGI-L3</strain>
    </source>
</reference>
<dbReference type="Proteomes" id="UP000747542">
    <property type="component" value="Unassembled WGS sequence"/>
</dbReference>
<feature type="region of interest" description="Disordered" evidence="1">
    <location>
        <begin position="35"/>
        <end position="91"/>
    </location>
</feature>
<dbReference type="AlphaFoldDB" id="A0A8J5JZU2"/>
<sequence length="546" mass="56967">VLAVAVTVTHAEELTRDKRSIGKWFSGLFKGWKKESEDDYGPLDSYGPPPVDSYGPPPVDSYGPPPIDSYGPPPVDSYAPPPVDNYAPPLPGDSYSAPSVPIVPVVPQVLGDSYSPPVVPVGPVVPDLSNEYRAPPSFPPPMAAHGSSSSSYLGFQPSQPLPIESLIPVAPVGPPAPLYDLPSASGGGALGGGSLGLGGLGGGALGGGALGGGALPPAQLDIFPPGGDSRGAFGSDGNFEVTGNFGGGGGLFPVDITDQYSAPAITAPVTFEAELGYDDPIIEIVFEDGDPAPPPPPPIIDPGVFSIPEEPVEVYFIEYSPGDNIDDIKGLNLDGAQPGILSDLPKELPADVRSQLLDSGLLDDADVQVINLEDALTQNYLDKETREALLEVYGSESRRAERKVAAPSKEAVDVKVRRLVGDDNTSEGIAGLISGLGKFREGRFAGVVEANDEDSKKFLPVVVDGAKLPLPEELDLEGREVAGVLVLASGENDESPKPPANASDPEHNLVESASTLQPVVKEPDTAEERVDRQWNGDPNGWRPIWN</sequence>
<feature type="non-terminal residue" evidence="2">
    <location>
        <position position="546"/>
    </location>
</feature>
<dbReference type="EMBL" id="JAHLQT010021643">
    <property type="protein sequence ID" value="KAG7167522.1"/>
    <property type="molecule type" value="Genomic_DNA"/>
</dbReference>
<keyword evidence="3" id="KW-1185">Reference proteome</keyword>
<organism evidence="2 3">
    <name type="scientific">Homarus americanus</name>
    <name type="common">American lobster</name>
    <dbReference type="NCBI Taxonomy" id="6706"/>
    <lineage>
        <taxon>Eukaryota</taxon>
        <taxon>Metazoa</taxon>
        <taxon>Ecdysozoa</taxon>
        <taxon>Arthropoda</taxon>
        <taxon>Crustacea</taxon>
        <taxon>Multicrustacea</taxon>
        <taxon>Malacostraca</taxon>
        <taxon>Eumalacostraca</taxon>
        <taxon>Eucarida</taxon>
        <taxon>Decapoda</taxon>
        <taxon>Pleocyemata</taxon>
        <taxon>Astacidea</taxon>
        <taxon>Nephropoidea</taxon>
        <taxon>Nephropidae</taxon>
        <taxon>Homarus</taxon>
    </lineage>
</organism>
<comment type="caution">
    <text evidence="2">The sequence shown here is derived from an EMBL/GenBank/DDBJ whole genome shotgun (WGS) entry which is preliminary data.</text>
</comment>
<gene>
    <name evidence="2" type="primary">velB-L2</name>
    <name evidence="2" type="ORF">Hamer_G012988</name>
</gene>
<feature type="compositionally biased region" description="Basic and acidic residues" evidence="1">
    <location>
        <begin position="521"/>
        <end position="534"/>
    </location>
</feature>
<accession>A0A8J5JZU2</accession>
<protein>
    <submittedName>
        <fullName evidence="2">Velvet complex subunit B-like 2</fullName>
    </submittedName>
</protein>
<feature type="region of interest" description="Disordered" evidence="1">
    <location>
        <begin position="489"/>
        <end position="546"/>
    </location>
</feature>
<evidence type="ECO:0000313" key="3">
    <source>
        <dbReference type="Proteomes" id="UP000747542"/>
    </source>
</evidence>
<evidence type="ECO:0000313" key="2">
    <source>
        <dbReference type="EMBL" id="KAG7167522.1"/>
    </source>
</evidence>
<proteinExistence type="predicted"/>
<feature type="compositionally biased region" description="Pro residues" evidence="1">
    <location>
        <begin position="47"/>
        <end position="91"/>
    </location>
</feature>
<evidence type="ECO:0000256" key="1">
    <source>
        <dbReference type="SAM" id="MobiDB-lite"/>
    </source>
</evidence>